<reference evidence="4" key="2">
    <citation type="journal article" date="2016" name="Sci. Rep.">
        <title>Dictyocaulus viviparus genome, variome and transcriptome elucidate lungworm biology and support future intervention.</title>
        <authorList>
            <person name="McNulty S.N."/>
            <person name="Strube C."/>
            <person name="Rosa B.A."/>
            <person name="Martin J.C."/>
            <person name="Tyagi R."/>
            <person name="Choi Y.J."/>
            <person name="Wang Q."/>
            <person name="Hallsworth Pepin K."/>
            <person name="Zhang X."/>
            <person name="Ozersky P."/>
            <person name="Wilson R.K."/>
            <person name="Sternberg P.W."/>
            <person name="Gasser R.B."/>
            <person name="Mitreva M."/>
        </authorList>
    </citation>
    <scope>NUCLEOTIDE SEQUENCE [LARGE SCALE GENOMIC DNA]</scope>
    <source>
        <strain evidence="4">HannoverDv2000</strain>
    </source>
</reference>
<dbReference type="Proteomes" id="UP000053766">
    <property type="component" value="Unassembled WGS sequence"/>
</dbReference>
<proteinExistence type="predicted"/>
<reference evidence="3 4" key="1">
    <citation type="submission" date="2013-11" db="EMBL/GenBank/DDBJ databases">
        <title>Draft genome of the bovine lungworm Dictyocaulus viviparus.</title>
        <authorList>
            <person name="Mitreva M."/>
        </authorList>
    </citation>
    <scope>NUCLEOTIDE SEQUENCE [LARGE SCALE GENOMIC DNA]</scope>
    <source>
        <strain evidence="3 4">HannoverDv2000</strain>
    </source>
</reference>
<dbReference type="GO" id="GO:0003723">
    <property type="term" value="F:RNA binding"/>
    <property type="evidence" value="ECO:0007669"/>
    <property type="project" value="TreeGrafter"/>
</dbReference>
<name>A0A0D8XX77_DICVI</name>
<dbReference type="GO" id="GO:0003714">
    <property type="term" value="F:transcription corepressor activity"/>
    <property type="evidence" value="ECO:0007669"/>
    <property type="project" value="TreeGrafter"/>
</dbReference>
<protein>
    <submittedName>
        <fullName evidence="3">Uncharacterized protein</fullName>
    </submittedName>
</protein>
<dbReference type="PANTHER" id="PTHR13213:SF2">
    <property type="entry name" value="MYB-BINDING PROTEIN 1A"/>
    <property type="match status" value="1"/>
</dbReference>
<evidence type="ECO:0000256" key="1">
    <source>
        <dbReference type="ARBA" id="ARBA00004123"/>
    </source>
</evidence>
<dbReference type="AlphaFoldDB" id="A0A0D8XX77"/>
<evidence type="ECO:0000256" key="2">
    <source>
        <dbReference type="ARBA" id="ARBA00023242"/>
    </source>
</evidence>
<dbReference type="GO" id="GO:0043565">
    <property type="term" value="F:sequence-specific DNA binding"/>
    <property type="evidence" value="ECO:0007669"/>
    <property type="project" value="TreeGrafter"/>
</dbReference>
<dbReference type="InterPro" id="IPR007015">
    <property type="entry name" value="DNA_pol_V/MYBBP1A"/>
</dbReference>
<evidence type="ECO:0000313" key="3">
    <source>
        <dbReference type="EMBL" id="KJH46961.1"/>
    </source>
</evidence>
<sequence length="73" mass="8307">MRPSDDFLNEFYDLADFDKTKRVEAINRLLTKIKLDPSVNEYCVERLITGLSSTRGASRLGLVKCIFHISVSV</sequence>
<comment type="subcellular location">
    <subcellularLocation>
        <location evidence="1">Nucleus</location>
    </subcellularLocation>
</comment>
<dbReference type="OrthoDB" id="342531at2759"/>
<gene>
    <name evidence="3" type="ORF">DICVIV_06983</name>
</gene>
<keyword evidence="4" id="KW-1185">Reference proteome</keyword>
<accession>A0A0D8XX77</accession>
<keyword evidence="2" id="KW-0539">Nucleus</keyword>
<dbReference type="EMBL" id="KN716327">
    <property type="protein sequence ID" value="KJH46961.1"/>
    <property type="molecule type" value="Genomic_DNA"/>
</dbReference>
<dbReference type="STRING" id="29172.A0A0D8XX77"/>
<organism evidence="3 4">
    <name type="scientific">Dictyocaulus viviparus</name>
    <name type="common">Bovine lungworm</name>
    <dbReference type="NCBI Taxonomy" id="29172"/>
    <lineage>
        <taxon>Eukaryota</taxon>
        <taxon>Metazoa</taxon>
        <taxon>Ecdysozoa</taxon>
        <taxon>Nematoda</taxon>
        <taxon>Chromadorea</taxon>
        <taxon>Rhabditida</taxon>
        <taxon>Rhabditina</taxon>
        <taxon>Rhabditomorpha</taxon>
        <taxon>Strongyloidea</taxon>
        <taxon>Metastrongylidae</taxon>
        <taxon>Dictyocaulus</taxon>
    </lineage>
</organism>
<dbReference type="PANTHER" id="PTHR13213">
    <property type="entry name" value="MYB-BINDING PROTEIN 1A FAMILY MEMBER"/>
    <property type="match status" value="1"/>
</dbReference>
<evidence type="ECO:0000313" key="4">
    <source>
        <dbReference type="Proteomes" id="UP000053766"/>
    </source>
</evidence>
<dbReference type="GO" id="GO:0005730">
    <property type="term" value="C:nucleolus"/>
    <property type="evidence" value="ECO:0007669"/>
    <property type="project" value="InterPro"/>
</dbReference>